<comment type="caution">
    <text evidence="8">The sequence shown here is derived from an EMBL/GenBank/DDBJ whole genome shotgun (WGS) entry which is preliminary data.</text>
</comment>
<dbReference type="InterPro" id="IPR043504">
    <property type="entry name" value="Peptidase_S1_PA_chymotrypsin"/>
</dbReference>
<sequence length="456" mass="46515">MTIRSCCGKDLGGPSIDKGSLVRLSATVPLLALGSMSLVAVAVPAGSAPIPTAAASPASVAVCNHNDPITTAEHSKRLSQPTSAKDSRPLGQALGEGVAAAVRSIEPLDATGRPKSGLPYGLSAGIIGVLGTQETGYKVVLDDSVVDEKRYQAAVQQNVPAAGRPMLTVERSCRPARSVAAAWKAVGGRAWSADAPKTTFTADLDPASENVVVEYDGATTSPAGAEALDNLDGVEAIPTGVARMSRFNDTPKGGHWGGARITSALKNCTAGFSVVRKSTNTRASVTAGHCGGPGTIWRSGSNYYGTTSVRSNYPDYDQALITGSAYGAKIWTDGPGDSADTRTVKGGDDPAVGASVCQSGSFSTSLCGITVRSLSAKYCDSDGCTTYVIRATRNNQIAIIGGDSGGPVYSRPTATSATIRGLAFAGSGCNASRCTTLYAERYNSIAGHLGVRALTG</sequence>
<keyword evidence="7" id="KW-0812">Transmembrane</keyword>
<evidence type="ECO:0000256" key="4">
    <source>
        <dbReference type="ARBA" id="ARBA00022825"/>
    </source>
</evidence>
<gene>
    <name evidence="8" type="ORF">GCM10009741_63140</name>
</gene>
<keyword evidence="2" id="KW-0645">Protease</keyword>
<keyword evidence="3" id="KW-0378">Hydrolase</keyword>
<dbReference type="Proteomes" id="UP001500363">
    <property type="component" value="Unassembled WGS sequence"/>
</dbReference>
<evidence type="ECO:0000313" key="8">
    <source>
        <dbReference type="EMBL" id="GAA1550092.1"/>
    </source>
</evidence>
<keyword evidence="7" id="KW-0472">Membrane</keyword>
<feature type="region of interest" description="Disordered" evidence="6">
    <location>
        <begin position="71"/>
        <end position="91"/>
    </location>
</feature>
<dbReference type="PRINTS" id="PR00861">
    <property type="entry name" value="ALYTICPTASE"/>
</dbReference>
<keyword evidence="4" id="KW-0720">Serine protease</keyword>
<keyword evidence="9" id="KW-1185">Reference proteome</keyword>
<protein>
    <submittedName>
        <fullName evidence="8">S1 family peptidase</fullName>
    </submittedName>
</protein>
<evidence type="ECO:0000256" key="6">
    <source>
        <dbReference type="SAM" id="MobiDB-lite"/>
    </source>
</evidence>
<proteinExistence type="inferred from homology"/>
<evidence type="ECO:0000256" key="5">
    <source>
        <dbReference type="ARBA" id="ARBA00023157"/>
    </source>
</evidence>
<accession>A0ABN2BZJ9</accession>
<reference evidence="8 9" key="1">
    <citation type="journal article" date="2019" name="Int. J. Syst. Evol. Microbiol.">
        <title>The Global Catalogue of Microorganisms (GCM) 10K type strain sequencing project: providing services to taxonomists for standard genome sequencing and annotation.</title>
        <authorList>
            <consortium name="The Broad Institute Genomics Platform"/>
            <consortium name="The Broad Institute Genome Sequencing Center for Infectious Disease"/>
            <person name="Wu L."/>
            <person name="Ma J."/>
        </authorList>
    </citation>
    <scope>NUCLEOTIDE SEQUENCE [LARGE SCALE GENOMIC DNA]</scope>
    <source>
        <strain evidence="8 9">JCM 14303</strain>
    </source>
</reference>
<evidence type="ECO:0000256" key="7">
    <source>
        <dbReference type="SAM" id="Phobius"/>
    </source>
</evidence>
<feature type="transmembrane region" description="Helical" evidence="7">
    <location>
        <begin position="21"/>
        <end position="43"/>
    </location>
</feature>
<dbReference type="InterPro" id="IPR009003">
    <property type="entry name" value="Peptidase_S1_PA"/>
</dbReference>
<dbReference type="EMBL" id="BAAANC010000003">
    <property type="protein sequence ID" value="GAA1550092.1"/>
    <property type="molecule type" value="Genomic_DNA"/>
</dbReference>
<organism evidence="8 9">
    <name type="scientific">Kribbella lupini</name>
    <dbReference type="NCBI Taxonomy" id="291602"/>
    <lineage>
        <taxon>Bacteria</taxon>
        <taxon>Bacillati</taxon>
        <taxon>Actinomycetota</taxon>
        <taxon>Actinomycetes</taxon>
        <taxon>Propionibacteriales</taxon>
        <taxon>Kribbellaceae</taxon>
        <taxon>Kribbella</taxon>
    </lineage>
</organism>
<dbReference type="SUPFAM" id="SSF50494">
    <property type="entry name" value="Trypsin-like serine proteases"/>
    <property type="match status" value="1"/>
</dbReference>
<keyword evidence="5" id="KW-1015">Disulfide bond</keyword>
<evidence type="ECO:0000256" key="3">
    <source>
        <dbReference type="ARBA" id="ARBA00022801"/>
    </source>
</evidence>
<dbReference type="CDD" id="cd21112">
    <property type="entry name" value="alphaLP-like"/>
    <property type="match status" value="1"/>
</dbReference>
<comment type="similarity">
    <text evidence="1">Belongs to the peptidase S1 family.</text>
</comment>
<dbReference type="InterPro" id="IPR001316">
    <property type="entry name" value="Pept_S1A_streptogrisin"/>
</dbReference>
<evidence type="ECO:0000256" key="1">
    <source>
        <dbReference type="ARBA" id="ARBA00007664"/>
    </source>
</evidence>
<evidence type="ECO:0000313" key="9">
    <source>
        <dbReference type="Proteomes" id="UP001500363"/>
    </source>
</evidence>
<evidence type="ECO:0000256" key="2">
    <source>
        <dbReference type="ARBA" id="ARBA00022670"/>
    </source>
</evidence>
<keyword evidence="7" id="KW-1133">Transmembrane helix</keyword>
<name>A0ABN2BZJ9_9ACTN</name>
<dbReference type="Gene3D" id="2.40.10.10">
    <property type="entry name" value="Trypsin-like serine proteases"/>
    <property type="match status" value="2"/>
</dbReference>